<dbReference type="EMBL" id="AM469076">
    <property type="protein sequence ID" value="CAN63779.1"/>
    <property type="molecule type" value="Genomic_DNA"/>
</dbReference>
<dbReference type="AlphaFoldDB" id="A5BS66"/>
<accession>A5BS66</accession>
<protein>
    <submittedName>
        <fullName evidence="1">Uncharacterized protein</fullName>
    </submittedName>
</protein>
<evidence type="ECO:0000313" key="1">
    <source>
        <dbReference type="EMBL" id="CAN63779.1"/>
    </source>
</evidence>
<gene>
    <name evidence="1" type="ORF">VITISV_036767</name>
</gene>
<sequence>MMVAPNAKLDNGSECLIVNDGSEHLKVYDDGSECLNVNDDSKRLDVDDDSECQECNFERRKCGSKCPN</sequence>
<reference evidence="1" key="1">
    <citation type="journal article" date="2007" name="PLoS ONE">
        <title>The first genome sequence of an elite grapevine cultivar (Pinot noir Vitis vinifera L.): coping with a highly heterozygous genome.</title>
        <authorList>
            <person name="Velasco R."/>
            <person name="Zharkikh A."/>
            <person name="Troggio M."/>
            <person name="Cartwright D.A."/>
            <person name="Cestaro A."/>
            <person name="Pruss D."/>
            <person name="Pindo M."/>
            <person name="FitzGerald L.M."/>
            <person name="Vezzulli S."/>
            <person name="Reid J."/>
            <person name="Malacarne G."/>
            <person name="Iliev D."/>
            <person name="Coppola G."/>
            <person name="Wardell B."/>
            <person name="Micheletti D."/>
            <person name="Macalma T."/>
            <person name="Facci M."/>
            <person name="Mitchell J.T."/>
            <person name="Perazzolli M."/>
            <person name="Eldredge G."/>
            <person name="Gatto P."/>
            <person name="Oyzerski R."/>
            <person name="Moretto M."/>
            <person name="Gutin N."/>
            <person name="Stefanini M."/>
            <person name="Chen Y."/>
            <person name="Segala C."/>
            <person name="Davenport C."/>
            <person name="Dematte L."/>
            <person name="Mraz A."/>
            <person name="Battilana J."/>
            <person name="Stormo K."/>
            <person name="Costa F."/>
            <person name="Tao Q."/>
            <person name="Si-Ammour A."/>
            <person name="Harkins T."/>
            <person name="Lackey A."/>
            <person name="Perbost C."/>
            <person name="Taillon B."/>
            <person name="Stella A."/>
            <person name="Solovyev V."/>
            <person name="Fawcett J.A."/>
            <person name="Sterck L."/>
            <person name="Vandepoele K."/>
            <person name="Grando S.M."/>
            <person name="Toppo S."/>
            <person name="Moser C."/>
            <person name="Lanchbury J."/>
            <person name="Bogden R."/>
            <person name="Skolnick M."/>
            <person name="Sgaramella V."/>
            <person name="Bhatnagar S.K."/>
            <person name="Fontana P."/>
            <person name="Gutin A."/>
            <person name="Van de Peer Y."/>
            <person name="Salamini F."/>
            <person name="Viola R."/>
        </authorList>
    </citation>
    <scope>NUCLEOTIDE SEQUENCE</scope>
</reference>
<proteinExistence type="predicted"/>
<organism evidence="1">
    <name type="scientific">Vitis vinifera</name>
    <name type="common">Grape</name>
    <dbReference type="NCBI Taxonomy" id="29760"/>
    <lineage>
        <taxon>Eukaryota</taxon>
        <taxon>Viridiplantae</taxon>
        <taxon>Streptophyta</taxon>
        <taxon>Embryophyta</taxon>
        <taxon>Tracheophyta</taxon>
        <taxon>Spermatophyta</taxon>
        <taxon>Magnoliopsida</taxon>
        <taxon>eudicotyledons</taxon>
        <taxon>Gunneridae</taxon>
        <taxon>Pentapetalae</taxon>
        <taxon>rosids</taxon>
        <taxon>Vitales</taxon>
        <taxon>Vitaceae</taxon>
        <taxon>Viteae</taxon>
        <taxon>Vitis</taxon>
    </lineage>
</organism>
<name>A5BS66_VITVI</name>